<dbReference type="EMBL" id="JBIUZV010000008">
    <property type="protein sequence ID" value="MFJ3047021.1"/>
    <property type="molecule type" value="Genomic_DNA"/>
</dbReference>
<organism evidence="1 2">
    <name type="scientific">Herbaspirillum chlorophenolicum</name>
    <dbReference type="NCBI Taxonomy" id="211589"/>
    <lineage>
        <taxon>Bacteria</taxon>
        <taxon>Pseudomonadati</taxon>
        <taxon>Pseudomonadota</taxon>
        <taxon>Betaproteobacteria</taxon>
        <taxon>Burkholderiales</taxon>
        <taxon>Oxalobacteraceae</taxon>
        <taxon>Herbaspirillum</taxon>
    </lineage>
</organism>
<reference evidence="1 2" key="1">
    <citation type="submission" date="2024-10" db="EMBL/GenBank/DDBJ databases">
        <title>The Natural Products Discovery Center: Release of the First 8490 Sequenced Strains for Exploring Actinobacteria Biosynthetic Diversity.</title>
        <authorList>
            <person name="Kalkreuter E."/>
            <person name="Kautsar S.A."/>
            <person name="Yang D."/>
            <person name="Bader C.D."/>
            <person name="Teijaro C.N."/>
            <person name="Fluegel L."/>
            <person name="Davis C.M."/>
            <person name="Simpson J.R."/>
            <person name="Lauterbach L."/>
            <person name="Steele A.D."/>
            <person name="Gui C."/>
            <person name="Meng S."/>
            <person name="Li G."/>
            <person name="Viehrig K."/>
            <person name="Ye F."/>
            <person name="Su P."/>
            <person name="Kiefer A.F."/>
            <person name="Nichols A."/>
            <person name="Cepeda A.J."/>
            <person name="Yan W."/>
            <person name="Fan B."/>
            <person name="Jiang Y."/>
            <person name="Adhikari A."/>
            <person name="Zheng C.-J."/>
            <person name="Schuster L."/>
            <person name="Cowan T.M."/>
            <person name="Smanski M.J."/>
            <person name="Chevrette M.G."/>
            <person name="De Carvalho L.P.S."/>
            <person name="Shen B."/>
        </authorList>
    </citation>
    <scope>NUCLEOTIDE SEQUENCE [LARGE SCALE GENOMIC DNA]</scope>
    <source>
        <strain evidence="1 2">NPDC087045</strain>
    </source>
</reference>
<dbReference type="RefSeq" id="WP_402701450.1">
    <property type="nucleotide sequence ID" value="NZ_JBIUZV010000008.1"/>
</dbReference>
<keyword evidence="2" id="KW-1185">Reference proteome</keyword>
<name>A0ABW8F151_9BURK</name>
<sequence>MTDLNELKRLALAATPGPWNHYRAPLRKDRSANVIVNEVQVTTGAEPVVRWPGFDGMDKKPAKVAADAAFIAAANPAAILDLIAQLEQANRKLALRSLIEEGQELDGDATPPAGEMPDNWRCVEKKNCYVLHCGNEVVATLAGPVPFKKASLTDTSTPLVYSNNCGDAVKSASAQCPQDDKPACAACLDIGACHANGELLDVSPAVAQPVAYANPDALDRLKKRELSCCAVHAEPFVSEYPGKSLHSVPLYTTPYAFPVQYRYADERYCMFCEKPGHRTAECHSTHGLNTPRDRELSALARAAAFGISPAEEGNKA</sequence>
<gene>
    <name evidence="1" type="ORF">ACIPEN_14415</name>
</gene>
<proteinExistence type="predicted"/>
<evidence type="ECO:0000313" key="1">
    <source>
        <dbReference type="EMBL" id="MFJ3047021.1"/>
    </source>
</evidence>
<dbReference type="Proteomes" id="UP001617427">
    <property type="component" value="Unassembled WGS sequence"/>
</dbReference>
<evidence type="ECO:0008006" key="3">
    <source>
        <dbReference type="Google" id="ProtNLM"/>
    </source>
</evidence>
<evidence type="ECO:0000313" key="2">
    <source>
        <dbReference type="Proteomes" id="UP001617427"/>
    </source>
</evidence>
<protein>
    <recommendedName>
        <fullName evidence="3">CCHC-type domain-containing protein</fullName>
    </recommendedName>
</protein>
<comment type="caution">
    <text evidence="1">The sequence shown here is derived from an EMBL/GenBank/DDBJ whole genome shotgun (WGS) entry which is preliminary data.</text>
</comment>
<accession>A0ABW8F151</accession>